<dbReference type="GO" id="GO:0034440">
    <property type="term" value="P:lipid oxidation"/>
    <property type="evidence" value="ECO:0007669"/>
    <property type="project" value="InterPro"/>
</dbReference>
<evidence type="ECO:0000313" key="4">
    <source>
        <dbReference type="EMBL" id="KFA91616.1"/>
    </source>
</evidence>
<evidence type="ECO:0000256" key="1">
    <source>
        <dbReference type="ARBA" id="ARBA00022723"/>
    </source>
</evidence>
<dbReference type="GO" id="GO:0016702">
    <property type="term" value="F:oxidoreductase activity, acting on single donors with incorporation of molecular oxygen, incorporation of two atoms of oxygen"/>
    <property type="evidence" value="ECO:0007669"/>
    <property type="project" value="InterPro"/>
</dbReference>
<dbReference type="EMBL" id="JPMI01000136">
    <property type="protein sequence ID" value="KFA91616.1"/>
    <property type="molecule type" value="Genomic_DNA"/>
</dbReference>
<dbReference type="RefSeq" id="WP_043397944.1">
    <property type="nucleotide sequence ID" value="NZ_JPMI01000136.1"/>
</dbReference>
<dbReference type="PANTHER" id="PTHR11771">
    <property type="entry name" value="LIPOXYGENASE"/>
    <property type="match status" value="1"/>
</dbReference>
<dbReference type="Pfam" id="PF00305">
    <property type="entry name" value="Lipoxygenase"/>
    <property type="match status" value="1"/>
</dbReference>
<dbReference type="GO" id="GO:0046872">
    <property type="term" value="F:metal ion binding"/>
    <property type="evidence" value="ECO:0007669"/>
    <property type="project" value="UniProtKB-KW"/>
</dbReference>
<keyword evidence="1" id="KW-0479">Metal-binding</keyword>
<organism evidence="4 5">
    <name type="scientific">Archangium violaceum Cb vi76</name>
    <dbReference type="NCBI Taxonomy" id="1406225"/>
    <lineage>
        <taxon>Bacteria</taxon>
        <taxon>Pseudomonadati</taxon>
        <taxon>Myxococcota</taxon>
        <taxon>Myxococcia</taxon>
        <taxon>Myxococcales</taxon>
        <taxon>Cystobacterineae</taxon>
        <taxon>Archangiaceae</taxon>
        <taxon>Archangium</taxon>
    </lineage>
</organism>
<dbReference type="Proteomes" id="UP000028547">
    <property type="component" value="Unassembled WGS sequence"/>
</dbReference>
<sequence length="680" mass="74312">MRSIPSLPQNDSPAQQELRLATLTQERQVYAYNFDSRLSPLGIAAQVPRQDNFSFVWLDGVATTGLQLLGNVLAIGAKLFDNGEAIQNDAGLSELELRRVEGTYRELTDGFSRLSDRTSRLHQAPRSPAVTLIADVIERPRTLLKAAGQKLEETAGVAIVSELATQAALDAPAIGQDILDLIDTLLKKLLSEAGDLFLKYLGLYGKAASLDNYTAQFSLLQPPSVASNYETDLIFARMRLAGPNPALLQGIAALPEKFPVTDAQYQSVMGSQDTLARAGQEGRLYLLDYAVFQGIPTGQTSGGQKYIEAPLALFAVPAANQADRKLRAVAIQCSQTPGRSNPIFTPADGTSWSLARLHVQVADGNYHELIAHLGLTHLILEEFTLSTHRQLAPQHPLYLLLTPHFQGTLAINNAAETSLIAPGGPVDQLLAGEIKASTQVSIQAVANQSINQSFLPRALAARGVDDASKLPDYPYRDDALLLWNDIRAWVSDYLAIYYNDDAAVRSDYELQAWVTELASPDAGKLKDVTEGGGGIQTFEYLVDLTTYIIFTASVQHAAVNFPQRTVMSYTPALPLAAYAPAPTSVEELPPSTELTHLPPLQMAFLQQAVTFGLGNVYFTRLGGYDTYLREPWFADARVWPALEVFQKRLRATEREIGQRNLSRIPYETLLPTAIPQSINI</sequence>
<accession>A0A084ST31</accession>
<comment type="caution">
    <text evidence="4">The sequence shown here is derived from an EMBL/GenBank/DDBJ whole genome shotgun (WGS) entry which is preliminary data.</text>
</comment>
<feature type="domain" description="Lipoxygenase" evidence="3">
    <location>
        <begin position="180"/>
        <end position="680"/>
    </location>
</feature>
<dbReference type="Gene3D" id="3.10.450.60">
    <property type="match status" value="1"/>
</dbReference>
<dbReference type="SUPFAM" id="SSF48484">
    <property type="entry name" value="Lipoxigenase"/>
    <property type="match status" value="1"/>
</dbReference>
<dbReference type="InterPro" id="IPR036226">
    <property type="entry name" value="LipOase_C_sf"/>
</dbReference>
<dbReference type="Gene3D" id="1.20.245.10">
    <property type="entry name" value="Lipoxygenase-1, Domain 5"/>
    <property type="match status" value="1"/>
</dbReference>
<evidence type="ECO:0000313" key="5">
    <source>
        <dbReference type="Proteomes" id="UP000028547"/>
    </source>
</evidence>
<keyword evidence="2" id="KW-0560">Oxidoreductase</keyword>
<protein>
    <submittedName>
        <fullName evidence="4">Lipoxygenase</fullName>
    </submittedName>
</protein>
<dbReference type="AlphaFoldDB" id="A0A084ST31"/>
<dbReference type="PROSITE" id="PS51393">
    <property type="entry name" value="LIPOXYGENASE_3"/>
    <property type="match status" value="1"/>
</dbReference>
<dbReference type="PRINTS" id="PR00087">
    <property type="entry name" value="LIPOXYGENASE"/>
</dbReference>
<dbReference type="InterPro" id="IPR013819">
    <property type="entry name" value="LipOase_C"/>
</dbReference>
<name>A0A084ST31_9BACT</name>
<evidence type="ECO:0000259" key="3">
    <source>
        <dbReference type="PROSITE" id="PS51393"/>
    </source>
</evidence>
<gene>
    <name evidence="4" type="ORF">Q664_20735</name>
</gene>
<evidence type="ECO:0000256" key="2">
    <source>
        <dbReference type="ARBA" id="ARBA00023002"/>
    </source>
</evidence>
<dbReference type="InterPro" id="IPR000907">
    <property type="entry name" value="LipOase"/>
</dbReference>
<proteinExistence type="predicted"/>
<reference evidence="4 5" key="1">
    <citation type="submission" date="2014-07" db="EMBL/GenBank/DDBJ databases">
        <title>Draft Genome Sequence of Gephyronic Acid Producer, Cystobacter violaceus Strain Cb vi76.</title>
        <authorList>
            <person name="Stevens D.C."/>
            <person name="Young J."/>
            <person name="Carmichael R."/>
            <person name="Tan J."/>
            <person name="Taylor R.E."/>
        </authorList>
    </citation>
    <scope>NUCLEOTIDE SEQUENCE [LARGE SCALE GENOMIC DNA]</scope>
    <source>
        <strain evidence="4 5">Cb vi76</strain>
    </source>
</reference>